<protein>
    <submittedName>
        <fullName evidence="1">Uncharacterized protein</fullName>
    </submittedName>
</protein>
<dbReference type="RefSeq" id="WP_263844200.1">
    <property type="nucleotide sequence ID" value="NZ_JALIEB010000005.1"/>
</dbReference>
<reference evidence="1 2" key="1">
    <citation type="submission" date="2022-04" db="EMBL/GenBank/DDBJ databases">
        <title>Roseobacter sp. WL0113 is a bacterium isolated from neritic sediment.</title>
        <authorList>
            <person name="Wang L."/>
            <person name="He W."/>
            <person name="Zhang D.-F."/>
        </authorList>
    </citation>
    <scope>NUCLEOTIDE SEQUENCE [LARGE SCALE GENOMIC DNA]</scope>
    <source>
        <strain evidence="1 2">WL0113</strain>
    </source>
</reference>
<proteinExistence type="predicted"/>
<sequence length="244" mass="26790">MISIDDLQAHWQRDWIKAPGVEDRTTQVHWMQCGPYYADLRIPDTLPDISGARALDELDTETLLALMRAEGFAGTVRVDDGICTWERRINWHGTPSEIDAGRLSFDDQGALIEDGVHAEYRELWLRCPHPPIEALGGQADGYDVILLSSEATFLLAVGVPEAPPATPLVAALERGERPEGLAQHFSSLYVMGLWDGADGIARLTTDPRMKGDAVLSRSGQQIQVFVPGFEGGMRRMSVPLTALA</sequence>
<organism evidence="1 2">
    <name type="scientific">Roseobacter sinensis</name>
    <dbReference type="NCBI Taxonomy" id="2931391"/>
    <lineage>
        <taxon>Bacteria</taxon>
        <taxon>Pseudomonadati</taxon>
        <taxon>Pseudomonadota</taxon>
        <taxon>Alphaproteobacteria</taxon>
        <taxon>Rhodobacterales</taxon>
        <taxon>Roseobacteraceae</taxon>
        <taxon>Roseobacter</taxon>
    </lineage>
</organism>
<evidence type="ECO:0000313" key="2">
    <source>
        <dbReference type="Proteomes" id="UP001208690"/>
    </source>
</evidence>
<comment type="caution">
    <text evidence="1">The sequence shown here is derived from an EMBL/GenBank/DDBJ whole genome shotgun (WGS) entry which is preliminary data.</text>
</comment>
<evidence type="ECO:0000313" key="1">
    <source>
        <dbReference type="EMBL" id="MCV3271886.1"/>
    </source>
</evidence>
<dbReference type="Proteomes" id="UP001208690">
    <property type="component" value="Unassembled WGS sequence"/>
</dbReference>
<name>A0ABT3BE80_9RHOB</name>
<accession>A0ABT3BE80</accession>
<keyword evidence="2" id="KW-1185">Reference proteome</keyword>
<gene>
    <name evidence="1" type="ORF">MUB52_10640</name>
</gene>
<dbReference type="EMBL" id="JALIEB010000005">
    <property type="protein sequence ID" value="MCV3271886.1"/>
    <property type="molecule type" value="Genomic_DNA"/>
</dbReference>